<accession>A0A653A7E5</accession>
<evidence type="ECO:0000313" key="1">
    <source>
        <dbReference type="EMBL" id="VBB43562.1"/>
    </source>
</evidence>
<sequence length="66" mass="7679">MPPISTISFRHRQIPFELDLAGRTFKVKQGGDPETVALRRRDCEHRPWCGCMPSLEERKARDLSRV</sequence>
<dbReference type="EMBL" id="UPXX01000021">
    <property type="protein sequence ID" value="VBB43562.1"/>
    <property type="molecule type" value="Genomic_DNA"/>
</dbReference>
<name>A0A653A7E5_UNCDX</name>
<organism evidence="1">
    <name type="scientific">Uncultured Desulfatiglans sp</name>
    <dbReference type="NCBI Taxonomy" id="1748965"/>
    <lineage>
        <taxon>Bacteria</taxon>
        <taxon>Pseudomonadati</taxon>
        <taxon>Thermodesulfobacteriota</taxon>
        <taxon>Desulfobacteria</taxon>
        <taxon>Desulfatiglandales</taxon>
        <taxon>Desulfatiglandaceae</taxon>
        <taxon>Desulfatiglans</taxon>
        <taxon>environmental samples</taxon>
    </lineage>
</organism>
<reference evidence="1" key="1">
    <citation type="submission" date="2018-07" db="EMBL/GenBank/DDBJ databases">
        <authorList>
            <consortium name="Genoscope - CEA"/>
            <person name="William W."/>
        </authorList>
    </citation>
    <scope>NUCLEOTIDE SEQUENCE</scope>
    <source>
        <strain evidence="1">IK1</strain>
    </source>
</reference>
<proteinExistence type="predicted"/>
<protein>
    <submittedName>
        <fullName evidence="1">Uncharacterized protein</fullName>
    </submittedName>
</protein>
<gene>
    <name evidence="1" type="ORF">TRIP_B280004</name>
</gene>
<dbReference type="AlphaFoldDB" id="A0A653A7E5"/>